<keyword evidence="8" id="KW-0969">Cilium</keyword>
<comment type="similarity">
    <text evidence="2">Belongs to the FliR/MopE/SpaR family.</text>
</comment>
<comment type="caution">
    <text evidence="8">The sequence shown here is derived from an EMBL/GenBank/DDBJ whole genome shotgun (WGS) entry which is preliminary data.</text>
</comment>
<sequence length="258" mass="27633">MPPGETLESLLNGSIFQFFMVFCRVGSAIMLIPGWGEAYVPPRVRLIFALMFSLALMPMLADKVPVLPADLDRFVMALTTEIGIGLFFGSLCRIIMMAVLSAGSIIALQTGIANALSVDPTTAQQAAVTGNFLIVVTLVLIFATGLDHTTLQALVGTYAVMPPGRLPPLGDFANFDARAVSDSFALAVQMSAPFLVYGLVFTGAMGLLARLMPTLQVFFVAMPAQLLIGLGLLAVTLSSMMIWFLDSYERQIGPFLSQ</sequence>
<dbReference type="Proteomes" id="UP001230156">
    <property type="component" value="Unassembled WGS sequence"/>
</dbReference>
<evidence type="ECO:0000256" key="4">
    <source>
        <dbReference type="ARBA" id="ARBA00022692"/>
    </source>
</evidence>
<keyword evidence="3" id="KW-1003">Cell membrane</keyword>
<evidence type="ECO:0000313" key="8">
    <source>
        <dbReference type="EMBL" id="MDQ7247302.1"/>
    </source>
</evidence>
<feature type="transmembrane region" description="Helical" evidence="7">
    <location>
        <begin position="15"/>
        <end position="32"/>
    </location>
</feature>
<dbReference type="PANTHER" id="PTHR30065:SF8">
    <property type="entry name" value="FLAGELLAR BIOSYNTHETIC PROTEIN FLIR"/>
    <property type="match status" value="1"/>
</dbReference>
<dbReference type="PANTHER" id="PTHR30065">
    <property type="entry name" value="FLAGELLAR BIOSYNTHETIC PROTEIN FLIR"/>
    <property type="match status" value="1"/>
</dbReference>
<evidence type="ECO:0000256" key="1">
    <source>
        <dbReference type="ARBA" id="ARBA00004651"/>
    </source>
</evidence>
<name>A0ABU0YJC0_9PROT</name>
<evidence type="ECO:0000313" key="9">
    <source>
        <dbReference type="Proteomes" id="UP001230156"/>
    </source>
</evidence>
<feature type="transmembrane region" description="Helical" evidence="7">
    <location>
        <begin position="44"/>
        <end position="62"/>
    </location>
</feature>
<feature type="transmembrane region" description="Helical" evidence="7">
    <location>
        <begin position="194"/>
        <end position="212"/>
    </location>
</feature>
<evidence type="ECO:0000256" key="7">
    <source>
        <dbReference type="SAM" id="Phobius"/>
    </source>
</evidence>
<keyword evidence="6 7" id="KW-0472">Membrane</keyword>
<dbReference type="PRINTS" id="PR00953">
    <property type="entry name" value="TYPE3IMRPROT"/>
</dbReference>
<proteinExistence type="inferred from homology"/>
<protein>
    <submittedName>
        <fullName evidence="8">Flagellar biosynthetic protein FliR</fullName>
    </submittedName>
</protein>
<keyword evidence="9" id="KW-1185">Reference proteome</keyword>
<keyword evidence="8" id="KW-0966">Cell projection</keyword>
<accession>A0ABU0YJC0</accession>
<keyword evidence="5 7" id="KW-1133">Transmembrane helix</keyword>
<evidence type="ECO:0000256" key="2">
    <source>
        <dbReference type="ARBA" id="ARBA00009772"/>
    </source>
</evidence>
<feature type="transmembrane region" description="Helical" evidence="7">
    <location>
        <begin position="82"/>
        <end position="108"/>
    </location>
</feature>
<comment type="subcellular location">
    <subcellularLocation>
        <location evidence="1">Cell membrane</location>
        <topology evidence="1">Multi-pass membrane protein</topology>
    </subcellularLocation>
</comment>
<feature type="transmembrane region" description="Helical" evidence="7">
    <location>
        <begin position="128"/>
        <end position="146"/>
    </location>
</feature>
<feature type="transmembrane region" description="Helical" evidence="7">
    <location>
        <begin position="224"/>
        <end position="245"/>
    </location>
</feature>
<organism evidence="8 9">
    <name type="scientific">Dongia sedimenti</name>
    <dbReference type="NCBI Taxonomy" id="3064282"/>
    <lineage>
        <taxon>Bacteria</taxon>
        <taxon>Pseudomonadati</taxon>
        <taxon>Pseudomonadota</taxon>
        <taxon>Alphaproteobacteria</taxon>
        <taxon>Rhodospirillales</taxon>
        <taxon>Dongiaceae</taxon>
        <taxon>Dongia</taxon>
    </lineage>
</organism>
<keyword evidence="4 7" id="KW-0812">Transmembrane</keyword>
<dbReference type="RefSeq" id="WP_379954702.1">
    <property type="nucleotide sequence ID" value="NZ_JAUYVI010000002.1"/>
</dbReference>
<reference evidence="9" key="1">
    <citation type="submission" date="2023-08" db="EMBL/GenBank/DDBJ databases">
        <title>Rhodospirillaceae gen. nov., a novel taxon isolated from the Yangtze River Yuezi River estuary sludge.</title>
        <authorList>
            <person name="Ruan L."/>
        </authorList>
    </citation>
    <scope>NUCLEOTIDE SEQUENCE [LARGE SCALE GENOMIC DNA]</scope>
    <source>
        <strain evidence="9">R-7</strain>
    </source>
</reference>
<evidence type="ECO:0000256" key="5">
    <source>
        <dbReference type="ARBA" id="ARBA00022989"/>
    </source>
</evidence>
<evidence type="ECO:0000256" key="6">
    <source>
        <dbReference type="ARBA" id="ARBA00023136"/>
    </source>
</evidence>
<keyword evidence="8" id="KW-0282">Flagellum</keyword>
<evidence type="ECO:0000256" key="3">
    <source>
        <dbReference type="ARBA" id="ARBA00022475"/>
    </source>
</evidence>
<dbReference type="InterPro" id="IPR002010">
    <property type="entry name" value="T3SS_IM_R"/>
</dbReference>
<dbReference type="EMBL" id="JAUYVI010000002">
    <property type="protein sequence ID" value="MDQ7247302.1"/>
    <property type="molecule type" value="Genomic_DNA"/>
</dbReference>
<dbReference type="Pfam" id="PF01311">
    <property type="entry name" value="Bac_export_1"/>
    <property type="match status" value="1"/>
</dbReference>
<gene>
    <name evidence="8" type="ORF">Q8A70_06475</name>
</gene>